<keyword evidence="8 11" id="KW-1133">Transmembrane helix</keyword>
<keyword evidence="9 11" id="KW-0472">Membrane</keyword>
<dbReference type="EMBL" id="CP000496">
    <property type="protein sequence ID" value="ABN64303.2"/>
    <property type="molecule type" value="Genomic_DNA"/>
</dbReference>
<dbReference type="EC" id="2.4.1.-" evidence="11"/>
<dbReference type="GeneID" id="4836848"/>
<proteinExistence type="inferred from homology"/>
<dbReference type="AlphaFoldDB" id="A3LNB4"/>
<evidence type="ECO:0000256" key="11">
    <source>
        <dbReference type="RuleBase" id="RU363075"/>
    </source>
</evidence>
<feature type="transmembrane region" description="Helical" evidence="11">
    <location>
        <begin position="134"/>
        <end position="158"/>
    </location>
</feature>
<feature type="transmembrane region" description="Helical" evidence="11">
    <location>
        <begin position="179"/>
        <end position="206"/>
    </location>
</feature>
<evidence type="ECO:0000256" key="6">
    <source>
        <dbReference type="ARBA" id="ARBA00022692"/>
    </source>
</evidence>
<evidence type="ECO:0000256" key="2">
    <source>
        <dbReference type="ARBA" id="ARBA00004687"/>
    </source>
</evidence>
<evidence type="ECO:0000256" key="4">
    <source>
        <dbReference type="ARBA" id="ARBA00022676"/>
    </source>
</evidence>
<evidence type="ECO:0000256" key="9">
    <source>
        <dbReference type="ARBA" id="ARBA00023136"/>
    </source>
</evidence>
<evidence type="ECO:0000313" key="13">
    <source>
        <dbReference type="Proteomes" id="UP000002258"/>
    </source>
</evidence>
<evidence type="ECO:0000256" key="7">
    <source>
        <dbReference type="ARBA" id="ARBA00022824"/>
    </source>
</evidence>
<gene>
    <name evidence="12" type="primary">SMP3</name>
    <name evidence="12" type="ORF">PICST_54201</name>
</gene>
<reference evidence="12 13" key="1">
    <citation type="journal article" date="2007" name="Nat. Biotechnol.">
        <title>Genome sequence of the lignocellulose-bioconverting and xylose-fermenting yeast Pichia stipitis.</title>
        <authorList>
            <person name="Jeffries T.W."/>
            <person name="Grigoriev I.V."/>
            <person name="Grimwood J."/>
            <person name="Laplaza J.M."/>
            <person name="Aerts A."/>
            <person name="Salamov A."/>
            <person name="Schmutz J."/>
            <person name="Lindquist E."/>
            <person name="Dehal P."/>
            <person name="Shapiro H."/>
            <person name="Jin Y.S."/>
            <person name="Passoth V."/>
            <person name="Richardson P.M."/>
        </authorList>
    </citation>
    <scope>NUCLEOTIDE SEQUENCE [LARGE SCALE GENOMIC DNA]</scope>
    <source>
        <strain evidence="13">ATCC 58785 / CBS 6054 / NBRC 10063 / NRRL Y-11545</strain>
    </source>
</reference>
<sequence>MSSVFSWRSYYLVLLALRFYFALANSYIHPDEHFQSMEVICNKILHYSGNLPWEFTSGNQARSMGPLYLMYGPILYSIKWLGSQLTPLQIWYVVRLQNVFLTWIITDMCIYRLLPTKPERIKGVYFTLSSYVTLVYQSHLFSNSIETCLLLLAIVIINNLRFAQEIKTKSDENSPNSSLLWLGVIVSIGVFNRVTFPAFLVLPFWYVLTYVWCHKVSGIYLAIGAIVPTYLFILIDSLSFGKSWAQIIASPFDLDSYVITPLNNLIYNTNYSNLAQHGIHPYYTHILVNLPQLLGPGILFLFKTSYWKTTPFLSIVSGIVVLSLVPHQELRFLIPIVPLACCCFDLYSQSLLGSISLKSWYIFNIAMAMLMGVFHQGGVVPALDELHLQFSVQVWWRTYSPPTWMLGDTNSTNFHLGYELDTSKQNYVFDMMGTNYDKVYQFLVGLKKQRDRPVYFITPTASFNVNFKNQALKFNSTWNYTFHLDMDHLDFSDYETLVPGLSIYEML</sequence>
<dbReference type="KEGG" id="pic:PICST_54201"/>
<feature type="transmembrane region" description="Helical" evidence="11">
    <location>
        <begin position="9"/>
        <end position="28"/>
    </location>
</feature>
<dbReference type="STRING" id="322104.A3LNB4"/>
<comment type="similarity">
    <text evidence="10">Belongs to the glycosyltransferase 22 family. PIGZ subfamily.</text>
</comment>
<evidence type="ECO:0000256" key="1">
    <source>
        <dbReference type="ARBA" id="ARBA00004477"/>
    </source>
</evidence>
<dbReference type="GO" id="GO:0006276">
    <property type="term" value="P:plasmid maintenance"/>
    <property type="evidence" value="ECO:0007669"/>
    <property type="project" value="EnsemblFungi"/>
</dbReference>
<accession>A3LNB4</accession>
<dbReference type="OrthoDB" id="10066429at2759"/>
<evidence type="ECO:0000313" key="12">
    <source>
        <dbReference type="EMBL" id="ABN64303.2"/>
    </source>
</evidence>
<dbReference type="InterPro" id="IPR005599">
    <property type="entry name" value="GPI_mannosylTrfase"/>
</dbReference>
<organism evidence="12 13">
    <name type="scientific">Scheffersomyces stipitis (strain ATCC 58785 / CBS 6054 / NBRC 10063 / NRRL Y-11545)</name>
    <name type="common">Yeast</name>
    <name type="synonym">Pichia stipitis</name>
    <dbReference type="NCBI Taxonomy" id="322104"/>
    <lineage>
        <taxon>Eukaryota</taxon>
        <taxon>Fungi</taxon>
        <taxon>Dikarya</taxon>
        <taxon>Ascomycota</taxon>
        <taxon>Saccharomycotina</taxon>
        <taxon>Pichiomycetes</taxon>
        <taxon>Debaryomycetaceae</taxon>
        <taxon>Scheffersomyces</taxon>
    </lineage>
</organism>
<evidence type="ECO:0000256" key="5">
    <source>
        <dbReference type="ARBA" id="ARBA00022679"/>
    </source>
</evidence>
<dbReference type="FunCoup" id="A3LNB4">
    <property type="interactions" value="50"/>
</dbReference>
<keyword evidence="7 11" id="KW-0256">Endoplasmic reticulum</keyword>
<dbReference type="OMA" id="HGIHPRY"/>
<dbReference type="Pfam" id="PF03901">
    <property type="entry name" value="Glyco_transf_22"/>
    <property type="match status" value="1"/>
</dbReference>
<protein>
    <recommendedName>
        <fullName evidence="11">Mannosyltransferase</fullName>
        <ecNumber evidence="11">2.4.1.-</ecNumber>
    </recommendedName>
</protein>
<keyword evidence="6 11" id="KW-0812">Transmembrane</keyword>
<comment type="subcellular location">
    <subcellularLocation>
        <location evidence="1 11">Endoplasmic reticulum membrane</location>
        <topology evidence="1 11">Multi-pass membrane protein</topology>
    </subcellularLocation>
</comment>
<keyword evidence="4 11" id="KW-0328">Glycosyltransferase</keyword>
<evidence type="ECO:0000256" key="8">
    <source>
        <dbReference type="ARBA" id="ARBA00022989"/>
    </source>
</evidence>
<dbReference type="InParanoid" id="A3LNB4"/>
<dbReference type="PANTHER" id="PTHR22760:SF3">
    <property type="entry name" value="GPI MANNOSYLTRANSFERASE 4"/>
    <property type="match status" value="1"/>
</dbReference>
<feature type="transmembrane region" description="Helical" evidence="11">
    <location>
        <begin position="360"/>
        <end position="383"/>
    </location>
</feature>
<keyword evidence="13" id="KW-1185">Reference proteome</keyword>
<dbReference type="GO" id="GO:0000026">
    <property type="term" value="F:alpha-1,2-mannosyltransferase activity"/>
    <property type="evidence" value="ECO:0007669"/>
    <property type="project" value="EnsemblFungi"/>
</dbReference>
<dbReference type="GO" id="GO:0006506">
    <property type="term" value="P:GPI anchor biosynthetic process"/>
    <property type="evidence" value="ECO:0007669"/>
    <property type="project" value="UniProtKB-KW"/>
</dbReference>
<keyword evidence="5 12" id="KW-0808">Transferase</keyword>
<evidence type="ECO:0000256" key="10">
    <source>
        <dbReference type="ARBA" id="ARBA00038466"/>
    </source>
</evidence>
<name>A3LNB4_PICST</name>
<keyword evidence="3" id="KW-0337">GPI-anchor biosynthesis</keyword>
<evidence type="ECO:0000256" key="3">
    <source>
        <dbReference type="ARBA" id="ARBA00022502"/>
    </source>
</evidence>
<dbReference type="PANTHER" id="PTHR22760">
    <property type="entry name" value="GLYCOSYLTRANSFERASE"/>
    <property type="match status" value="1"/>
</dbReference>
<dbReference type="GO" id="GO:0005789">
    <property type="term" value="C:endoplasmic reticulum membrane"/>
    <property type="evidence" value="ECO:0007669"/>
    <property type="project" value="UniProtKB-SubCell"/>
</dbReference>
<dbReference type="Proteomes" id="UP000002258">
    <property type="component" value="Chromosome 2"/>
</dbReference>
<feature type="transmembrane region" description="Helical" evidence="11">
    <location>
        <begin position="218"/>
        <end position="235"/>
    </location>
</feature>
<dbReference type="RefSeq" id="XP_001382332.2">
    <property type="nucleotide sequence ID" value="XM_001382295.1"/>
</dbReference>
<comment type="pathway">
    <text evidence="2">Glycolipid biosynthesis; glycosylphosphatidylinositol-anchor biosynthesis.</text>
</comment>
<dbReference type="HOGENOM" id="CLU_022957_2_0_1"/>
<dbReference type="eggNOG" id="KOG4123">
    <property type="taxonomic scope" value="Eukaryota"/>
</dbReference>